<reference evidence="1 2" key="1">
    <citation type="submission" date="2024-06" db="EMBL/GenBank/DDBJ databases">
        <title>Sorghum-associated microbial communities from plants grown in Nebraska, USA.</title>
        <authorList>
            <person name="Schachtman D."/>
        </authorList>
    </citation>
    <scope>NUCLEOTIDE SEQUENCE [LARGE SCALE GENOMIC DNA]</scope>
    <source>
        <strain evidence="1 2">736</strain>
    </source>
</reference>
<dbReference type="GO" id="GO:0005840">
    <property type="term" value="C:ribosome"/>
    <property type="evidence" value="ECO:0007669"/>
    <property type="project" value="UniProtKB-KW"/>
</dbReference>
<evidence type="ECO:0000313" key="1">
    <source>
        <dbReference type="EMBL" id="MET4561032.1"/>
    </source>
</evidence>
<protein>
    <submittedName>
        <fullName evidence="1">Ribosomal protein S3AE</fullName>
    </submittedName>
</protein>
<name>A0ABV2PJA1_9BACI</name>
<dbReference type="EMBL" id="JBEPSB010000008">
    <property type="protein sequence ID" value="MET4561032.1"/>
    <property type="molecule type" value="Genomic_DNA"/>
</dbReference>
<sequence>MAKRETKLTLADIQQNADEFNKKQKFHIDKDQGKFIYYYPKFSKRKVTILINDLASTIDYVQQNNLDFFKNDHELQHYVLFLVIKHFTDLKTELKDKSIESHFATMNNLVEIGWYDLFLTEMFTMQEISNVLEEISKRLNLSMQFLELEKELIHKIKSTDKDKLVKEPSLSTR</sequence>
<comment type="caution">
    <text evidence="1">The sequence shown here is derived from an EMBL/GenBank/DDBJ whole genome shotgun (WGS) entry which is preliminary data.</text>
</comment>
<proteinExistence type="predicted"/>
<keyword evidence="1" id="KW-0689">Ribosomal protein</keyword>
<dbReference type="RefSeq" id="WP_354471793.1">
    <property type="nucleotide sequence ID" value="NZ_JBEPSB010000008.1"/>
</dbReference>
<gene>
    <name evidence="1" type="ORF">ABIA69_002177</name>
</gene>
<keyword evidence="1" id="KW-0687">Ribonucleoprotein</keyword>
<evidence type="ECO:0000313" key="2">
    <source>
        <dbReference type="Proteomes" id="UP001549363"/>
    </source>
</evidence>
<organism evidence="1 2">
    <name type="scientific">Lysinibacillus parviboronicapiens</name>
    <dbReference type="NCBI Taxonomy" id="436516"/>
    <lineage>
        <taxon>Bacteria</taxon>
        <taxon>Bacillati</taxon>
        <taxon>Bacillota</taxon>
        <taxon>Bacilli</taxon>
        <taxon>Bacillales</taxon>
        <taxon>Bacillaceae</taxon>
        <taxon>Lysinibacillus</taxon>
    </lineage>
</organism>
<dbReference type="Proteomes" id="UP001549363">
    <property type="component" value="Unassembled WGS sequence"/>
</dbReference>
<accession>A0ABV2PJA1</accession>
<keyword evidence="2" id="KW-1185">Reference proteome</keyword>